<comment type="subunit">
    <text evidence="5">Monomer.</text>
</comment>
<evidence type="ECO:0000256" key="2">
    <source>
        <dbReference type="ARBA" id="ARBA00001947"/>
    </source>
</evidence>
<evidence type="ECO:0000256" key="10">
    <source>
        <dbReference type="ARBA" id="ARBA00022801"/>
    </source>
</evidence>
<evidence type="ECO:0000256" key="1">
    <source>
        <dbReference type="ARBA" id="ARBA00001526"/>
    </source>
</evidence>
<evidence type="ECO:0000259" key="15">
    <source>
        <dbReference type="SMART" id="SM00849"/>
    </source>
</evidence>
<evidence type="ECO:0000256" key="7">
    <source>
        <dbReference type="ARBA" id="ARBA00022723"/>
    </source>
</evidence>
<evidence type="ECO:0000256" key="4">
    <source>
        <dbReference type="ARBA" id="ARBA00005250"/>
    </source>
</evidence>
<keyword evidence="11" id="KW-0862">Zinc</keyword>
<evidence type="ECO:0000256" key="5">
    <source>
        <dbReference type="ARBA" id="ARBA00011245"/>
    </source>
</evidence>
<name>A0A9X1K0P9_9FLAO</name>
<sequence length="393" mass="44685">MIRTFLLLISFFLLSGQVVFSQNDSDAAQPKITTNKQKKKEAKKQAKLKEAQEKQIEKETKDFADEKMKSNEANYIPTYPVATVKVRDSIYMLTGRGGNIGLCVGKDGAFMIDDQFAEGTEAILKSVSNITDKSVRFLINTHHHGDHTGGNKNMLEEGVVIFAHENVRKRLIDEARKKVQDSLEKIYQKNLEKFSKDGYGEDKAATGAKRVAENVEASMKIDNTFPFITFEDDLTFHFNDQKILVFHVHNAHTDGDSMVYFTDSNVLHTGDVFFNGKYPYIDINNGGSFDGYINALSKILMLVDEDTKIIPGHGEIAKMKDVKYTKSMLEFLHSKVAYHYVGRKSKEQIMAMKDITKEFDDKGYGSGFISTEKFMDFIYEDVALKYKDKRVKQ</sequence>
<dbReference type="AlphaFoldDB" id="A0A9X1K0P9"/>
<feature type="domain" description="Metallo-beta-lactamase" evidence="15">
    <location>
        <begin position="97"/>
        <end position="313"/>
    </location>
</feature>
<proteinExistence type="inferred from homology"/>
<evidence type="ECO:0000313" key="17">
    <source>
        <dbReference type="Proteomes" id="UP001138686"/>
    </source>
</evidence>
<keyword evidence="8 14" id="KW-0732">Signal</keyword>
<dbReference type="GO" id="GO:0008270">
    <property type="term" value="F:zinc ion binding"/>
    <property type="evidence" value="ECO:0007669"/>
    <property type="project" value="InterPro"/>
</dbReference>
<feature type="chain" id="PRO_5040747788" description="beta-lactamase" evidence="14">
    <location>
        <begin position="22"/>
        <end position="393"/>
    </location>
</feature>
<comment type="subcellular location">
    <subcellularLocation>
        <location evidence="3">Periplasm</location>
    </subcellularLocation>
</comment>
<dbReference type="GO" id="GO:0046677">
    <property type="term" value="P:response to antibiotic"/>
    <property type="evidence" value="ECO:0007669"/>
    <property type="project" value="UniProtKB-KW"/>
</dbReference>
<dbReference type="PROSITE" id="PS00743">
    <property type="entry name" value="BETA_LACTAMASE_B_1"/>
    <property type="match status" value="1"/>
</dbReference>
<evidence type="ECO:0000256" key="8">
    <source>
        <dbReference type="ARBA" id="ARBA00022729"/>
    </source>
</evidence>
<dbReference type="InterPro" id="IPR001279">
    <property type="entry name" value="Metallo-B-lactamas"/>
</dbReference>
<evidence type="ECO:0000313" key="16">
    <source>
        <dbReference type="EMBL" id="MBW2938641.1"/>
    </source>
</evidence>
<keyword evidence="7" id="KW-0479">Metal-binding</keyword>
<dbReference type="GO" id="GO:0017001">
    <property type="term" value="P:antibiotic catabolic process"/>
    <property type="evidence" value="ECO:0007669"/>
    <property type="project" value="InterPro"/>
</dbReference>
<comment type="caution">
    <text evidence="16">The sequence shown here is derived from an EMBL/GenBank/DDBJ whole genome shotgun (WGS) entry which is preliminary data.</text>
</comment>
<keyword evidence="12" id="KW-0046">Antibiotic resistance</keyword>
<dbReference type="GO" id="GO:0042597">
    <property type="term" value="C:periplasmic space"/>
    <property type="evidence" value="ECO:0007669"/>
    <property type="project" value="UniProtKB-SubCell"/>
</dbReference>
<dbReference type="InterPro" id="IPR050855">
    <property type="entry name" value="NDM-1-like"/>
</dbReference>
<evidence type="ECO:0000256" key="14">
    <source>
        <dbReference type="SAM" id="SignalP"/>
    </source>
</evidence>
<evidence type="ECO:0000256" key="12">
    <source>
        <dbReference type="ARBA" id="ARBA00023251"/>
    </source>
</evidence>
<dbReference type="PANTHER" id="PTHR42951:SF4">
    <property type="entry name" value="ACYL-COENZYME A THIOESTERASE MBLAC2"/>
    <property type="match status" value="1"/>
</dbReference>
<evidence type="ECO:0000256" key="11">
    <source>
        <dbReference type="ARBA" id="ARBA00022833"/>
    </source>
</evidence>
<dbReference type="SMART" id="SM00849">
    <property type="entry name" value="Lactamase_B"/>
    <property type="match status" value="1"/>
</dbReference>
<evidence type="ECO:0000256" key="9">
    <source>
        <dbReference type="ARBA" id="ARBA00022764"/>
    </source>
</evidence>
<reference evidence="16" key="1">
    <citation type="submission" date="2021-07" db="EMBL/GenBank/DDBJ databases">
        <title>Aureisphaera sp. CAU 1614 isolated from sea sediment.</title>
        <authorList>
            <person name="Kim W."/>
        </authorList>
    </citation>
    <scope>NUCLEOTIDE SEQUENCE</scope>
    <source>
        <strain evidence="16">CAU 1614</strain>
    </source>
</reference>
<dbReference type="RefSeq" id="WP_219053166.1">
    <property type="nucleotide sequence ID" value="NZ_JAHWDP010000004.1"/>
</dbReference>
<dbReference type="InterPro" id="IPR001018">
    <property type="entry name" value="Beta-lactamase_class-B_CS"/>
</dbReference>
<dbReference type="CDD" id="cd16282">
    <property type="entry name" value="metallo-hydrolase-like_MBL-fold"/>
    <property type="match status" value="1"/>
</dbReference>
<gene>
    <name evidence="16" type="ORF">KXJ69_11020</name>
</gene>
<evidence type="ECO:0000256" key="13">
    <source>
        <dbReference type="SAM" id="MobiDB-lite"/>
    </source>
</evidence>
<evidence type="ECO:0000256" key="6">
    <source>
        <dbReference type="ARBA" id="ARBA00012865"/>
    </source>
</evidence>
<dbReference type="Proteomes" id="UP001138686">
    <property type="component" value="Unassembled WGS sequence"/>
</dbReference>
<feature type="signal peptide" evidence="14">
    <location>
        <begin position="1"/>
        <end position="21"/>
    </location>
</feature>
<comment type="catalytic activity">
    <reaction evidence="1">
        <text>a beta-lactam + H2O = a substituted beta-amino acid</text>
        <dbReference type="Rhea" id="RHEA:20401"/>
        <dbReference type="ChEBI" id="CHEBI:15377"/>
        <dbReference type="ChEBI" id="CHEBI:35627"/>
        <dbReference type="ChEBI" id="CHEBI:140347"/>
        <dbReference type="EC" id="3.5.2.6"/>
    </reaction>
</comment>
<evidence type="ECO:0000256" key="3">
    <source>
        <dbReference type="ARBA" id="ARBA00004418"/>
    </source>
</evidence>
<keyword evidence="10" id="KW-0378">Hydrolase</keyword>
<organism evidence="16 17">
    <name type="scientific">Halomarinibacterium sedimenti</name>
    <dbReference type="NCBI Taxonomy" id="2857106"/>
    <lineage>
        <taxon>Bacteria</taxon>
        <taxon>Pseudomonadati</taxon>
        <taxon>Bacteroidota</taxon>
        <taxon>Flavobacteriia</taxon>
        <taxon>Flavobacteriales</taxon>
        <taxon>Flavobacteriaceae</taxon>
        <taxon>Halomarinibacterium</taxon>
    </lineage>
</organism>
<dbReference type="Pfam" id="PF00753">
    <property type="entry name" value="Lactamase_B"/>
    <property type="match status" value="1"/>
</dbReference>
<feature type="compositionally biased region" description="Basic and acidic residues" evidence="13">
    <location>
        <begin position="43"/>
        <end position="54"/>
    </location>
</feature>
<feature type="region of interest" description="Disordered" evidence="13">
    <location>
        <begin position="29"/>
        <end position="54"/>
    </location>
</feature>
<dbReference type="EMBL" id="JAHWDP010000004">
    <property type="protein sequence ID" value="MBW2938641.1"/>
    <property type="molecule type" value="Genomic_DNA"/>
</dbReference>
<protein>
    <recommendedName>
        <fullName evidence="6">beta-lactamase</fullName>
        <ecNumber evidence="6">3.5.2.6</ecNumber>
    </recommendedName>
</protein>
<keyword evidence="17" id="KW-1185">Reference proteome</keyword>
<dbReference type="GO" id="GO:0008800">
    <property type="term" value="F:beta-lactamase activity"/>
    <property type="evidence" value="ECO:0007669"/>
    <property type="project" value="UniProtKB-EC"/>
</dbReference>
<accession>A0A9X1K0P9</accession>
<keyword evidence="9" id="KW-0574">Periplasm</keyword>
<comment type="similarity">
    <text evidence="4">Belongs to the metallo-beta-lactamase superfamily. Class-B beta-lactamase family.</text>
</comment>
<dbReference type="EC" id="3.5.2.6" evidence="6"/>
<comment type="cofactor">
    <cofactor evidence="2">
        <name>Zn(2+)</name>
        <dbReference type="ChEBI" id="CHEBI:29105"/>
    </cofactor>
</comment>
<dbReference type="PANTHER" id="PTHR42951">
    <property type="entry name" value="METALLO-BETA-LACTAMASE DOMAIN-CONTAINING"/>
    <property type="match status" value="1"/>
</dbReference>